<gene>
    <name evidence="1" type="ORF">DFQ27_003391</name>
</gene>
<dbReference type="Proteomes" id="UP000807716">
    <property type="component" value="Unassembled WGS sequence"/>
</dbReference>
<name>A0A9P6UCH5_9FUNG</name>
<accession>A0A9P6UCH5</accession>
<evidence type="ECO:0000313" key="1">
    <source>
        <dbReference type="EMBL" id="KAG0269479.1"/>
    </source>
</evidence>
<sequence length="165" mass="18959">MNLIWDVQVRWFQQMSTPTHRKPQSSSSWSLKQCLKVAVAFVALTHVPIAQACRPSTIKVTYEEQWDEFCYRKACKTTHLMVGQMTLTVRGHYDKTFYYQTADGKNNWTKIGEQCSEDGQFCITFRGDNDATLHYANRLFKLGKPSVSKGTRTLGSAEYWSCLPV</sequence>
<dbReference type="OrthoDB" id="2372280at2759"/>
<dbReference type="AlphaFoldDB" id="A0A9P6UCH5"/>
<comment type="caution">
    <text evidence="1">The sequence shown here is derived from an EMBL/GenBank/DDBJ whole genome shotgun (WGS) entry which is preliminary data.</text>
</comment>
<reference evidence="1" key="1">
    <citation type="journal article" date="2020" name="Fungal Divers.">
        <title>Resolving the Mortierellaceae phylogeny through synthesis of multi-gene phylogenetics and phylogenomics.</title>
        <authorList>
            <person name="Vandepol N."/>
            <person name="Liber J."/>
            <person name="Desiro A."/>
            <person name="Na H."/>
            <person name="Kennedy M."/>
            <person name="Barry K."/>
            <person name="Grigoriev I.V."/>
            <person name="Miller A.N."/>
            <person name="O'Donnell K."/>
            <person name="Stajich J.E."/>
            <person name="Bonito G."/>
        </authorList>
    </citation>
    <scope>NUCLEOTIDE SEQUENCE</scope>
    <source>
        <strain evidence="1">BC1065</strain>
    </source>
</reference>
<protein>
    <submittedName>
        <fullName evidence="1">Uncharacterized protein</fullName>
    </submittedName>
</protein>
<proteinExistence type="predicted"/>
<evidence type="ECO:0000313" key="2">
    <source>
        <dbReference type="Proteomes" id="UP000807716"/>
    </source>
</evidence>
<dbReference type="EMBL" id="JAAAJB010000024">
    <property type="protein sequence ID" value="KAG0269479.1"/>
    <property type="molecule type" value="Genomic_DNA"/>
</dbReference>
<organism evidence="1 2">
    <name type="scientific">Actinomortierella ambigua</name>
    <dbReference type="NCBI Taxonomy" id="1343610"/>
    <lineage>
        <taxon>Eukaryota</taxon>
        <taxon>Fungi</taxon>
        <taxon>Fungi incertae sedis</taxon>
        <taxon>Mucoromycota</taxon>
        <taxon>Mortierellomycotina</taxon>
        <taxon>Mortierellomycetes</taxon>
        <taxon>Mortierellales</taxon>
        <taxon>Mortierellaceae</taxon>
        <taxon>Actinomortierella</taxon>
    </lineage>
</organism>
<keyword evidence="2" id="KW-1185">Reference proteome</keyword>